<dbReference type="RefSeq" id="WP_043766579.1">
    <property type="nucleotide sequence ID" value="NZ_JAME01000004.1"/>
</dbReference>
<dbReference type="Gene3D" id="3.40.1520.20">
    <property type="match status" value="1"/>
</dbReference>
<dbReference type="PATRIC" id="fig|1449351.3.peg.667"/>
<feature type="binding site" evidence="1">
    <location>
        <position position="50"/>
    </location>
    <ligand>
        <name>ATP</name>
        <dbReference type="ChEBI" id="CHEBI:30616"/>
    </ligand>
</feature>
<dbReference type="EMBL" id="JAME01000004">
    <property type="protein sequence ID" value="ETX30248.1"/>
    <property type="molecule type" value="Genomic_DNA"/>
</dbReference>
<dbReference type="Pfam" id="PF00069">
    <property type="entry name" value="Pkinase"/>
    <property type="match status" value="1"/>
</dbReference>
<protein>
    <recommendedName>
        <fullName evidence="2">Protein kinase domain-containing protein</fullName>
    </recommendedName>
</protein>
<evidence type="ECO:0000256" key="1">
    <source>
        <dbReference type="PROSITE-ProRule" id="PRU10141"/>
    </source>
</evidence>
<dbReference type="InterPro" id="IPR008266">
    <property type="entry name" value="Tyr_kinase_AS"/>
</dbReference>
<dbReference type="PANTHER" id="PTHR24361">
    <property type="entry name" value="MITOGEN-ACTIVATED KINASE KINASE KINASE"/>
    <property type="match status" value="1"/>
</dbReference>
<keyword evidence="4" id="KW-1185">Reference proteome</keyword>
<dbReference type="CDD" id="cd14014">
    <property type="entry name" value="STKc_PknB_like"/>
    <property type="match status" value="1"/>
</dbReference>
<name>X7FBX3_9RHOB</name>
<dbReference type="InterPro" id="IPR017441">
    <property type="entry name" value="Protein_kinase_ATP_BS"/>
</dbReference>
<dbReference type="InterPro" id="IPR000719">
    <property type="entry name" value="Prot_kinase_dom"/>
</dbReference>
<feature type="domain" description="Protein kinase" evidence="2">
    <location>
        <begin position="21"/>
        <end position="276"/>
    </location>
</feature>
<dbReference type="GO" id="GO:0005524">
    <property type="term" value="F:ATP binding"/>
    <property type="evidence" value="ECO:0007669"/>
    <property type="project" value="UniProtKB-UniRule"/>
</dbReference>
<keyword evidence="1" id="KW-0067">ATP-binding</keyword>
<dbReference type="SUPFAM" id="SSF56112">
    <property type="entry name" value="Protein kinase-like (PK-like)"/>
    <property type="match status" value="1"/>
</dbReference>
<dbReference type="InterPro" id="IPR053235">
    <property type="entry name" value="Ser_Thr_kinase"/>
</dbReference>
<dbReference type="PROSITE" id="PS50011">
    <property type="entry name" value="PROTEIN_KINASE_DOM"/>
    <property type="match status" value="1"/>
</dbReference>
<organism evidence="3 4">
    <name type="scientific">Roseivivax isoporae LMG 25204</name>
    <dbReference type="NCBI Taxonomy" id="1449351"/>
    <lineage>
        <taxon>Bacteria</taxon>
        <taxon>Pseudomonadati</taxon>
        <taxon>Pseudomonadota</taxon>
        <taxon>Alphaproteobacteria</taxon>
        <taxon>Rhodobacterales</taxon>
        <taxon>Roseobacteraceae</taxon>
        <taxon>Roseivivax</taxon>
    </lineage>
</organism>
<comment type="caution">
    <text evidence="3">The sequence shown here is derived from an EMBL/GenBank/DDBJ whole genome shotgun (WGS) entry which is preliminary data.</text>
</comment>
<dbReference type="GO" id="GO:0005737">
    <property type="term" value="C:cytoplasm"/>
    <property type="evidence" value="ECO:0007669"/>
    <property type="project" value="TreeGrafter"/>
</dbReference>
<sequence length="692" mass="73250">MTAPPLPSDIFRTGQVLNNTYEILGVLGRGGTGEVYLARNQVTERDLAIKALNAQFSGNADYVELMKREEQMRNIVHDAVVRYAECSRSGDGHVILVMDYVDGPSLNDLMFDRGLSDRDLLIVAHRVLEGLVATHAQGIVHRDLSPDNIILRGGQPDRATIIDFGIAKDTAAGARTIVGNQFAGKYEYAAPEQLDGHADARSDLYALGASLLAARRRAVPEMESHPTAVVRRKAQPLDTSGIEPPLKDLIDLLSAVDPARRPDSAAAALERLDAWLKPFAARDATPGTKRGRTLALASVAVVAIGGAALWGTGTLDALFVPPLPVADPYTLTASAGEGAAFAGHAPTAEDATLLRDTYERASGVAPPDDALVLAAGLPFDGWTGEVAALMGALDPLEEWVIAVSGDAAEVAGLAPDGATRDAVRAALSATPGSLRLATSLRAGPRLLDPSILGPVLDDHADCGPLQVGSDAEAPYPLDATLRITGDVADGATDAALREAILPRIGDRTLSLETRTLNPELCAIRAVMPTVPAGPVSIWLGRGDSDETVLTGVYRTGENPVAEVQLPETLTGAWLWVMVVDNTGKVFHILPNINREETAIDRLGSVRNGVRTIPVLWPISSLGEDPTRLAVEVTEGDYGKSEIVAIVSTEQLFDMRRPRDESVSSVAEALAEALQGREDVVLGVASRIIDARP</sequence>
<evidence type="ECO:0000259" key="2">
    <source>
        <dbReference type="PROSITE" id="PS50011"/>
    </source>
</evidence>
<dbReference type="STRING" id="1449351.RISW2_15550"/>
<dbReference type="PROSITE" id="PS00109">
    <property type="entry name" value="PROTEIN_KINASE_TYR"/>
    <property type="match status" value="1"/>
</dbReference>
<dbReference type="Gene3D" id="1.10.510.10">
    <property type="entry name" value="Transferase(Phosphotransferase) domain 1"/>
    <property type="match status" value="1"/>
</dbReference>
<dbReference type="GO" id="GO:0004674">
    <property type="term" value="F:protein serine/threonine kinase activity"/>
    <property type="evidence" value="ECO:0007669"/>
    <property type="project" value="TreeGrafter"/>
</dbReference>
<dbReference type="Proteomes" id="UP000023430">
    <property type="component" value="Unassembled WGS sequence"/>
</dbReference>
<reference evidence="3 4" key="1">
    <citation type="submission" date="2014-01" db="EMBL/GenBank/DDBJ databases">
        <title>Roseivivax isoporae LMG 25204 Genome Sequencing.</title>
        <authorList>
            <person name="Lai Q."/>
            <person name="Li G."/>
            <person name="Shao Z."/>
        </authorList>
    </citation>
    <scope>NUCLEOTIDE SEQUENCE [LARGE SCALE GENOMIC DNA]</scope>
    <source>
        <strain evidence="3 4">LMG 25204</strain>
    </source>
</reference>
<gene>
    <name evidence="3" type="ORF">RISW2_15550</name>
</gene>
<accession>X7FBX3</accession>
<dbReference type="InterPro" id="IPR011009">
    <property type="entry name" value="Kinase-like_dom_sf"/>
</dbReference>
<dbReference type="AlphaFoldDB" id="X7FBX3"/>
<proteinExistence type="predicted"/>
<keyword evidence="1" id="KW-0547">Nucleotide-binding</keyword>
<dbReference type="Gene3D" id="3.30.200.20">
    <property type="entry name" value="Phosphorylase Kinase, domain 1"/>
    <property type="match status" value="1"/>
</dbReference>
<dbReference type="PROSITE" id="PS00107">
    <property type="entry name" value="PROTEIN_KINASE_ATP"/>
    <property type="match status" value="1"/>
</dbReference>
<evidence type="ECO:0000313" key="4">
    <source>
        <dbReference type="Proteomes" id="UP000023430"/>
    </source>
</evidence>
<evidence type="ECO:0000313" key="3">
    <source>
        <dbReference type="EMBL" id="ETX30248.1"/>
    </source>
</evidence>
<dbReference type="eggNOG" id="COG0515">
    <property type="taxonomic scope" value="Bacteria"/>
</dbReference>